<accession>A0A455S3W4</accession>
<dbReference type="AlphaFoldDB" id="A0A455S3W4"/>
<gene>
    <name evidence="3" type="ORF">STL3841_12250</name>
</gene>
<proteinExistence type="predicted"/>
<feature type="compositionally biased region" description="Polar residues" evidence="1">
    <location>
        <begin position="32"/>
        <end position="43"/>
    </location>
</feature>
<feature type="region of interest" description="Disordered" evidence="1">
    <location>
        <begin position="25"/>
        <end position="64"/>
    </location>
</feature>
<reference evidence="3" key="1">
    <citation type="submission" date="2018-12" db="EMBL/GenBank/DDBJ databases">
        <title>complete genome sequence of Salmonella enterica subsp. enterica serovar Typhimurium str. L-3841.</title>
        <authorList>
            <person name="Sekizuka T."/>
            <person name="Arai N."/>
            <person name="Kuroda M."/>
            <person name="Akiba M."/>
        </authorList>
    </citation>
    <scope>NUCLEOTIDE SEQUENCE</scope>
    <source>
        <strain evidence="3">L-3841</strain>
    </source>
</reference>
<feature type="signal peptide" evidence="2">
    <location>
        <begin position="1"/>
        <end position="25"/>
    </location>
</feature>
<evidence type="ECO:0000256" key="1">
    <source>
        <dbReference type="SAM" id="MobiDB-lite"/>
    </source>
</evidence>
<evidence type="ECO:0000256" key="2">
    <source>
        <dbReference type="SAM" id="SignalP"/>
    </source>
</evidence>
<name>A0A455S3W4_SALET</name>
<evidence type="ECO:0000313" key="3">
    <source>
        <dbReference type="EMBL" id="BBH81193.1"/>
    </source>
</evidence>
<sequence length="82" mass="8813">MTMSRVISLAAGLSLSVLFSTAAVADNGRGSGNSNIENQTRIYTGTDRGQKQHREAKGKQSRGASSVLCRHIYVTRIISAEM</sequence>
<protein>
    <submittedName>
        <fullName evidence="3">Uncharacterized protein</fullName>
    </submittedName>
</protein>
<dbReference type="EMBL" id="AP019375">
    <property type="protein sequence ID" value="BBH81193.1"/>
    <property type="molecule type" value="Genomic_DNA"/>
</dbReference>
<keyword evidence="2" id="KW-0732">Signal</keyword>
<organism evidence="3">
    <name type="scientific">Salmonella enterica subsp. enterica serovar 4,[5],12:i:-</name>
    <dbReference type="NCBI Taxonomy" id="440524"/>
    <lineage>
        <taxon>Bacteria</taxon>
        <taxon>Pseudomonadati</taxon>
        <taxon>Pseudomonadota</taxon>
        <taxon>Gammaproteobacteria</taxon>
        <taxon>Enterobacterales</taxon>
        <taxon>Enterobacteriaceae</taxon>
        <taxon>Salmonella</taxon>
    </lineage>
</organism>
<feature type="compositionally biased region" description="Basic and acidic residues" evidence="1">
    <location>
        <begin position="48"/>
        <end position="58"/>
    </location>
</feature>
<feature type="chain" id="PRO_5019828165" evidence="2">
    <location>
        <begin position="26"/>
        <end position="82"/>
    </location>
</feature>